<protein>
    <submittedName>
        <fullName evidence="2">Uncharacterized protein</fullName>
    </submittedName>
</protein>
<keyword evidence="3" id="KW-1185">Reference proteome</keyword>
<name>A0A8T2QEZ4_CERRI</name>
<comment type="caution">
    <text evidence="2">The sequence shown here is derived from an EMBL/GenBank/DDBJ whole genome shotgun (WGS) entry which is preliminary data.</text>
</comment>
<proteinExistence type="predicted"/>
<gene>
    <name evidence="2" type="ORF">KP509_35G015300</name>
</gene>
<dbReference type="EMBL" id="CM035440">
    <property type="protein sequence ID" value="KAH7282155.1"/>
    <property type="molecule type" value="Genomic_DNA"/>
</dbReference>
<evidence type="ECO:0000313" key="2">
    <source>
        <dbReference type="EMBL" id="KAH7282155.1"/>
    </source>
</evidence>
<evidence type="ECO:0000256" key="1">
    <source>
        <dbReference type="SAM" id="MobiDB-lite"/>
    </source>
</evidence>
<dbReference type="Proteomes" id="UP000825935">
    <property type="component" value="Chromosome 35"/>
</dbReference>
<feature type="region of interest" description="Disordered" evidence="1">
    <location>
        <begin position="16"/>
        <end position="35"/>
    </location>
</feature>
<accession>A0A8T2QEZ4</accession>
<evidence type="ECO:0000313" key="3">
    <source>
        <dbReference type="Proteomes" id="UP000825935"/>
    </source>
</evidence>
<dbReference type="AlphaFoldDB" id="A0A8T2QEZ4"/>
<sequence length="172" mass="19123">MASCCLLLTTDDNILTSPESPSSAGPGHSTVQFQQSPLPDPALPPIFFQSASLIIPCFIFSWPCLRYASLAFNNKHCWPTIQHPHMSTQPYDPGLLSSCFFSHLEGGIMPVISRFRKAAILHMSKLNQTATLLQTDEQQSQRSNTKAKNLISFLAVNMINFVTHNTYVPFHS</sequence>
<reference evidence="2" key="1">
    <citation type="submission" date="2021-08" db="EMBL/GenBank/DDBJ databases">
        <title>WGS assembly of Ceratopteris richardii.</title>
        <authorList>
            <person name="Marchant D.B."/>
            <person name="Chen G."/>
            <person name="Jenkins J."/>
            <person name="Shu S."/>
            <person name="Leebens-Mack J."/>
            <person name="Grimwood J."/>
            <person name="Schmutz J."/>
            <person name="Soltis P."/>
            <person name="Soltis D."/>
            <person name="Chen Z.-H."/>
        </authorList>
    </citation>
    <scope>NUCLEOTIDE SEQUENCE</scope>
    <source>
        <strain evidence="2">Whitten #5841</strain>
        <tissue evidence="2">Leaf</tissue>
    </source>
</reference>
<organism evidence="2 3">
    <name type="scientific">Ceratopteris richardii</name>
    <name type="common">Triangle waterfern</name>
    <dbReference type="NCBI Taxonomy" id="49495"/>
    <lineage>
        <taxon>Eukaryota</taxon>
        <taxon>Viridiplantae</taxon>
        <taxon>Streptophyta</taxon>
        <taxon>Embryophyta</taxon>
        <taxon>Tracheophyta</taxon>
        <taxon>Polypodiopsida</taxon>
        <taxon>Polypodiidae</taxon>
        <taxon>Polypodiales</taxon>
        <taxon>Pteridineae</taxon>
        <taxon>Pteridaceae</taxon>
        <taxon>Parkerioideae</taxon>
        <taxon>Ceratopteris</taxon>
    </lineage>
</organism>